<gene>
    <name evidence="1" type="primary">38</name>
    <name evidence="1" type="ORF">PBI_ANTHONY_38</name>
</gene>
<accession>A0A5J6TKT7</accession>
<keyword evidence="2" id="KW-1185">Reference proteome</keyword>
<proteinExistence type="predicted"/>
<reference evidence="1 2" key="1">
    <citation type="submission" date="2019-07" db="EMBL/GenBank/DDBJ databases">
        <authorList>
            <person name="Garlena R.A."/>
            <person name="Russell D.A."/>
            <person name="Pope W.H."/>
            <person name="Jacobs-Sera D."/>
            <person name="Hatfull G.F."/>
        </authorList>
    </citation>
    <scope>NUCLEOTIDE SEQUENCE [LARGE SCALE GENOMIC DNA]</scope>
</reference>
<organism evidence="1 2">
    <name type="scientific">Mycobacterium phage Anthony</name>
    <dbReference type="NCBI Taxonomy" id="2599857"/>
    <lineage>
        <taxon>Viruses</taxon>
        <taxon>Duplodnaviria</taxon>
        <taxon>Heunggongvirae</taxon>
        <taxon>Uroviricota</taxon>
        <taxon>Caudoviricetes</taxon>
        <taxon>Anthonyvirus</taxon>
        <taxon>Anthonyvirus anthony</taxon>
    </lineage>
</organism>
<dbReference type="EMBL" id="MN234188">
    <property type="protein sequence ID" value="QFG10409.1"/>
    <property type="molecule type" value="Genomic_DNA"/>
</dbReference>
<evidence type="ECO:0000313" key="1">
    <source>
        <dbReference type="EMBL" id="QFG10409.1"/>
    </source>
</evidence>
<name>A0A5J6TKT7_9CAUD</name>
<evidence type="ECO:0000313" key="2">
    <source>
        <dbReference type="Proteomes" id="UP000327026"/>
    </source>
</evidence>
<dbReference type="RefSeq" id="YP_010062074.1">
    <property type="nucleotide sequence ID" value="NC_054790.1"/>
</dbReference>
<sequence>MPSKDYLADAKRRIALHSDAEAYALIDIAESLRVIKEYITAPPIQFTTDEPGQVQKMDVCLFPDPDEPGWKLIGQMAASGSPVYVRPVGI</sequence>
<dbReference type="GeneID" id="64871709"/>
<dbReference type="KEGG" id="vg:64871709"/>
<protein>
    <submittedName>
        <fullName evidence="1">Uncharacterized protein</fullName>
    </submittedName>
</protein>
<dbReference type="Proteomes" id="UP000327026">
    <property type="component" value="Segment"/>
</dbReference>